<dbReference type="SMART" id="SM00304">
    <property type="entry name" value="HAMP"/>
    <property type="match status" value="1"/>
</dbReference>
<dbReference type="CDD" id="cd06225">
    <property type="entry name" value="HAMP"/>
    <property type="match status" value="1"/>
</dbReference>
<dbReference type="SMART" id="SM00387">
    <property type="entry name" value="HATPase_c"/>
    <property type="match status" value="1"/>
</dbReference>
<dbReference type="InterPro" id="IPR031967">
    <property type="entry name" value="PhoR_single_Cache-like_dom"/>
</dbReference>
<dbReference type="PROSITE" id="PS50885">
    <property type="entry name" value="HAMP"/>
    <property type="match status" value="1"/>
</dbReference>
<dbReference type="InterPro" id="IPR003661">
    <property type="entry name" value="HisK_dim/P_dom"/>
</dbReference>
<dbReference type="InterPro" id="IPR005467">
    <property type="entry name" value="His_kinase_dom"/>
</dbReference>
<evidence type="ECO:0000259" key="18">
    <source>
        <dbReference type="PROSITE" id="PS50885"/>
    </source>
</evidence>
<dbReference type="Gene3D" id="6.10.340.10">
    <property type="match status" value="1"/>
</dbReference>
<dbReference type="Pfam" id="PF00672">
    <property type="entry name" value="HAMP"/>
    <property type="match status" value="1"/>
</dbReference>
<accession>A0ABR7TE73</accession>
<keyword evidence="11 15" id="KW-1133">Transmembrane helix</keyword>
<evidence type="ECO:0000256" key="10">
    <source>
        <dbReference type="ARBA" id="ARBA00022840"/>
    </source>
</evidence>
<keyword evidence="5" id="KW-0597">Phosphoprotein</keyword>
<dbReference type="InterPro" id="IPR003594">
    <property type="entry name" value="HATPase_dom"/>
</dbReference>
<dbReference type="RefSeq" id="WP_187948914.1">
    <property type="nucleotide sequence ID" value="NZ_WNJQ01000006.1"/>
</dbReference>
<sequence>MKKLQFRILTVFIVLFTLFSISIGVFSTNLLQDYAQKSQEEALIKQAKTIADLLYVNGENSIDLESAISQLTKLEILDEERLTVIDLSGVVVYDSAANKAALENHSDREEFQAVLNGEKTGISIRESESTNENLYYVAVPLMGSQDELIGVLRLSRPVADINQINEQIKQSLLIFSLLAFILTTLVTFIITKRIAKPINDIMDVAKNLSDKRYDVRYTGTAYGEVADLGDTVNELATNLEEQTQEIVQNDKRLYELVNHLVIGVMLIDDHRTIKMVNPAMSTILGEDITHLIGNSYVEATKSYGLSHMIEMAYQKNEKQNDEIYFYYPQDKIVDANIVPIDGKEPGEQNLIVLLYDITEIRRLEKVRTDFVTNASHELKTPITALKGFSETLLDGAMEDKEVLKQFLEIMLAESSRLDFLVNDILELSKLEQKQVPMNIQEINLTETVLSTIQLVKQTADNKQMKLNVIEEDNLLITGDSSRLKQILANLINNAVVYTQEKGKVTVTIKKENDYAVIRVSDNGIGIPEDEQDRIFERFYRVDKARSRNSGGTGLGLSIVKYLIENLNGSISVESKLGLGTTFIVKLPIHPNE</sequence>
<evidence type="ECO:0000313" key="20">
    <source>
        <dbReference type="Proteomes" id="UP000638836"/>
    </source>
</evidence>
<dbReference type="NCBIfam" id="NF046044">
    <property type="entry name" value="PnpS"/>
    <property type="match status" value="1"/>
</dbReference>
<evidence type="ECO:0000256" key="7">
    <source>
        <dbReference type="ARBA" id="ARBA00022692"/>
    </source>
</evidence>
<dbReference type="InterPro" id="IPR036097">
    <property type="entry name" value="HisK_dim/P_sf"/>
</dbReference>
<feature type="domain" description="PAS" evidence="17">
    <location>
        <begin position="249"/>
        <end position="297"/>
    </location>
</feature>
<feature type="domain" description="HAMP" evidence="18">
    <location>
        <begin position="192"/>
        <end position="244"/>
    </location>
</feature>
<dbReference type="Pfam" id="PF00512">
    <property type="entry name" value="HisKA"/>
    <property type="match status" value="1"/>
</dbReference>
<evidence type="ECO:0000256" key="11">
    <source>
        <dbReference type="ARBA" id="ARBA00022989"/>
    </source>
</evidence>
<evidence type="ECO:0000256" key="14">
    <source>
        <dbReference type="SAM" id="Coils"/>
    </source>
</evidence>
<keyword evidence="20" id="KW-1185">Reference proteome</keyword>
<feature type="coiled-coil region" evidence="14">
    <location>
        <begin position="225"/>
        <end position="252"/>
    </location>
</feature>
<dbReference type="InterPro" id="IPR029151">
    <property type="entry name" value="Sensor-like_sf"/>
</dbReference>
<dbReference type="NCBIfam" id="TIGR00229">
    <property type="entry name" value="sensory_box"/>
    <property type="match status" value="1"/>
</dbReference>
<dbReference type="CDD" id="cd00075">
    <property type="entry name" value="HATPase"/>
    <property type="match status" value="1"/>
</dbReference>
<evidence type="ECO:0000256" key="13">
    <source>
        <dbReference type="ARBA" id="ARBA00023136"/>
    </source>
</evidence>
<dbReference type="Pfam" id="PF16736">
    <property type="entry name" value="sCache_like"/>
    <property type="match status" value="1"/>
</dbReference>
<dbReference type="CDD" id="cd00082">
    <property type="entry name" value="HisKA"/>
    <property type="match status" value="1"/>
</dbReference>
<keyword evidence="4" id="KW-1003">Cell membrane</keyword>
<keyword evidence="13 15" id="KW-0472">Membrane</keyword>
<evidence type="ECO:0000256" key="6">
    <source>
        <dbReference type="ARBA" id="ARBA00022679"/>
    </source>
</evidence>
<proteinExistence type="predicted"/>
<keyword evidence="8" id="KW-0547">Nucleotide-binding</keyword>
<gene>
    <name evidence="19" type="ORF">GLO26_07970</name>
</gene>
<dbReference type="PRINTS" id="PR00344">
    <property type="entry name" value="BCTRLSENSOR"/>
</dbReference>
<organism evidence="19 20">
    <name type="scientific">Carnobacterium inhibens</name>
    <dbReference type="NCBI Taxonomy" id="147709"/>
    <lineage>
        <taxon>Bacteria</taxon>
        <taxon>Bacillati</taxon>
        <taxon>Bacillota</taxon>
        <taxon>Bacilli</taxon>
        <taxon>Lactobacillales</taxon>
        <taxon>Carnobacteriaceae</taxon>
        <taxon>Carnobacterium</taxon>
    </lineage>
</organism>
<dbReference type="Proteomes" id="UP000638836">
    <property type="component" value="Unassembled WGS sequence"/>
</dbReference>
<evidence type="ECO:0000256" key="2">
    <source>
        <dbReference type="ARBA" id="ARBA00004651"/>
    </source>
</evidence>
<evidence type="ECO:0000256" key="15">
    <source>
        <dbReference type="SAM" id="Phobius"/>
    </source>
</evidence>
<protein>
    <recommendedName>
        <fullName evidence="3">histidine kinase</fullName>
        <ecNumber evidence="3">2.7.13.3</ecNumber>
    </recommendedName>
</protein>
<comment type="caution">
    <text evidence="19">The sequence shown here is derived from an EMBL/GenBank/DDBJ whole genome shotgun (WGS) entry which is preliminary data.</text>
</comment>
<evidence type="ECO:0000313" key="19">
    <source>
        <dbReference type="EMBL" id="MBC9825760.1"/>
    </source>
</evidence>
<dbReference type="Gene3D" id="3.30.565.10">
    <property type="entry name" value="Histidine kinase-like ATPase, C-terminal domain"/>
    <property type="match status" value="1"/>
</dbReference>
<dbReference type="InterPro" id="IPR000014">
    <property type="entry name" value="PAS"/>
</dbReference>
<dbReference type="SUPFAM" id="SSF55874">
    <property type="entry name" value="ATPase domain of HSP90 chaperone/DNA topoisomerase II/histidine kinase"/>
    <property type="match status" value="1"/>
</dbReference>
<keyword evidence="7 15" id="KW-0812">Transmembrane</keyword>
<dbReference type="PANTHER" id="PTHR45453:SF1">
    <property type="entry name" value="PHOSPHATE REGULON SENSOR PROTEIN PHOR"/>
    <property type="match status" value="1"/>
</dbReference>
<dbReference type="InterPro" id="IPR035965">
    <property type="entry name" value="PAS-like_dom_sf"/>
</dbReference>
<evidence type="ECO:0000256" key="9">
    <source>
        <dbReference type="ARBA" id="ARBA00022777"/>
    </source>
</evidence>
<dbReference type="InterPro" id="IPR050351">
    <property type="entry name" value="BphY/WalK/GraS-like"/>
</dbReference>
<evidence type="ECO:0000256" key="1">
    <source>
        <dbReference type="ARBA" id="ARBA00000085"/>
    </source>
</evidence>
<comment type="subcellular location">
    <subcellularLocation>
        <location evidence="2">Cell membrane</location>
        <topology evidence="2">Multi-pass membrane protein</topology>
    </subcellularLocation>
</comment>
<dbReference type="Gene3D" id="3.30.450.20">
    <property type="entry name" value="PAS domain"/>
    <property type="match status" value="2"/>
</dbReference>
<comment type="catalytic activity">
    <reaction evidence="1">
        <text>ATP + protein L-histidine = ADP + protein N-phospho-L-histidine.</text>
        <dbReference type="EC" id="2.7.13.3"/>
    </reaction>
</comment>
<dbReference type="SUPFAM" id="SSF55785">
    <property type="entry name" value="PYP-like sensor domain (PAS domain)"/>
    <property type="match status" value="1"/>
</dbReference>
<dbReference type="SUPFAM" id="SSF47384">
    <property type="entry name" value="Homodimeric domain of signal transducing histidine kinase"/>
    <property type="match status" value="1"/>
</dbReference>
<dbReference type="SMART" id="SM00388">
    <property type="entry name" value="HisKA"/>
    <property type="match status" value="1"/>
</dbReference>
<evidence type="ECO:0000256" key="12">
    <source>
        <dbReference type="ARBA" id="ARBA00023012"/>
    </source>
</evidence>
<dbReference type="Pfam" id="PF13188">
    <property type="entry name" value="PAS_8"/>
    <property type="match status" value="1"/>
</dbReference>
<dbReference type="InterPro" id="IPR036890">
    <property type="entry name" value="HATPase_C_sf"/>
</dbReference>
<evidence type="ECO:0000256" key="3">
    <source>
        <dbReference type="ARBA" id="ARBA00012438"/>
    </source>
</evidence>
<keyword evidence="9" id="KW-0418">Kinase</keyword>
<dbReference type="SUPFAM" id="SSF103190">
    <property type="entry name" value="Sensory domain-like"/>
    <property type="match status" value="1"/>
</dbReference>
<evidence type="ECO:0000259" key="16">
    <source>
        <dbReference type="PROSITE" id="PS50109"/>
    </source>
</evidence>
<keyword evidence="14" id="KW-0175">Coiled coil</keyword>
<dbReference type="SUPFAM" id="SSF158472">
    <property type="entry name" value="HAMP domain-like"/>
    <property type="match status" value="1"/>
</dbReference>
<evidence type="ECO:0000256" key="4">
    <source>
        <dbReference type="ARBA" id="ARBA00022475"/>
    </source>
</evidence>
<evidence type="ECO:0000256" key="8">
    <source>
        <dbReference type="ARBA" id="ARBA00022741"/>
    </source>
</evidence>
<evidence type="ECO:0000256" key="5">
    <source>
        <dbReference type="ARBA" id="ARBA00022553"/>
    </source>
</evidence>
<keyword evidence="12" id="KW-0902">Two-component regulatory system</keyword>
<dbReference type="PANTHER" id="PTHR45453">
    <property type="entry name" value="PHOSPHATE REGULON SENSOR PROTEIN PHOR"/>
    <property type="match status" value="1"/>
</dbReference>
<dbReference type="PROSITE" id="PS50109">
    <property type="entry name" value="HIS_KIN"/>
    <property type="match status" value="1"/>
</dbReference>
<dbReference type="InterPro" id="IPR003660">
    <property type="entry name" value="HAMP_dom"/>
</dbReference>
<dbReference type="PROSITE" id="PS50112">
    <property type="entry name" value="PAS"/>
    <property type="match status" value="1"/>
</dbReference>
<keyword evidence="10" id="KW-0067">ATP-binding</keyword>
<dbReference type="InterPro" id="IPR004358">
    <property type="entry name" value="Sig_transdc_His_kin-like_C"/>
</dbReference>
<evidence type="ECO:0000259" key="17">
    <source>
        <dbReference type="PROSITE" id="PS50112"/>
    </source>
</evidence>
<dbReference type="Gene3D" id="1.10.287.130">
    <property type="match status" value="1"/>
</dbReference>
<name>A0ABR7TE73_9LACT</name>
<reference evidence="19 20" key="1">
    <citation type="journal article" date="2020" name="Microorganisms">
        <title>New Insight into Antimicrobial Compounds from Food and Marine-Sourced Carnobacterium Species through Phenotype and Genome Analyses.</title>
        <authorList>
            <person name="Begrem S."/>
            <person name="Ivaniuk F."/>
            <person name="Gigout-Chevalier F."/>
            <person name="Kolypczuk L."/>
            <person name="Bonnetot S."/>
            <person name="Leroi F."/>
            <person name="Grovel O."/>
            <person name="Delbarre-Ladrat C."/>
            <person name="Passerini D."/>
        </authorList>
    </citation>
    <scope>NUCLEOTIDE SEQUENCE [LARGE SCALE GENOMIC DNA]</scope>
    <source>
        <strain evidence="19 20">MIP2551</strain>
    </source>
</reference>
<dbReference type="EMBL" id="WNJQ01000006">
    <property type="protein sequence ID" value="MBC9825760.1"/>
    <property type="molecule type" value="Genomic_DNA"/>
</dbReference>
<dbReference type="EC" id="2.7.13.3" evidence="3"/>
<keyword evidence="6" id="KW-0808">Transferase</keyword>
<feature type="transmembrane region" description="Helical" evidence="15">
    <location>
        <begin position="172"/>
        <end position="191"/>
    </location>
</feature>
<dbReference type="Pfam" id="PF02518">
    <property type="entry name" value="HATPase_c"/>
    <property type="match status" value="1"/>
</dbReference>
<feature type="domain" description="Histidine kinase" evidence="16">
    <location>
        <begin position="373"/>
        <end position="590"/>
    </location>
</feature>